<protein>
    <submittedName>
        <fullName evidence="2 4">Uncharacterized protein</fullName>
    </submittedName>
</protein>
<organism evidence="2">
    <name type="scientific">Mytilinidion resinicola</name>
    <dbReference type="NCBI Taxonomy" id="574789"/>
    <lineage>
        <taxon>Eukaryota</taxon>
        <taxon>Fungi</taxon>
        <taxon>Dikarya</taxon>
        <taxon>Ascomycota</taxon>
        <taxon>Pezizomycotina</taxon>
        <taxon>Dothideomycetes</taxon>
        <taxon>Pleosporomycetidae</taxon>
        <taxon>Mytilinidiales</taxon>
        <taxon>Mytilinidiaceae</taxon>
        <taxon>Mytilinidion</taxon>
    </lineage>
</organism>
<accession>A0A6A6YLE4</accession>
<feature type="region of interest" description="Disordered" evidence="1">
    <location>
        <begin position="56"/>
        <end position="166"/>
    </location>
</feature>
<feature type="compositionally biased region" description="Acidic residues" evidence="1">
    <location>
        <begin position="102"/>
        <end position="112"/>
    </location>
</feature>
<feature type="region of interest" description="Disordered" evidence="1">
    <location>
        <begin position="270"/>
        <end position="301"/>
    </location>
</feature>
<dbReference type="RefSeq" id="XP_033576347.1">
    <property type="nucleotide sequence ID" value="XM_033720027.1"/>
</dbReference>
<name>A0A6A6YLE4_9PEZI</name>
<sequence>MSPSLASPEEIPEWRLLLPEAPWASVPDDKMAVLVAEHKEAERRRKEEEVKRFLVRHRGFVGDRLEGNDEGEETENDGEEGDGETGLVEDGEVGAEERGREEEDEIGGDGEEQGEKDGTENGDEQQETHDSEGDAEDNQVDDAQRDQPPPISECCDIDRPQLKDVSAPTRMDPVLSELNANFNTVLSKFVTAAEGLRDFNDLFQKVICESKSSHNMKDKWTSNERRIKDVATQTPEWEYEGRGREFETSVGDAIQRLKGLIRQLGAVEKSAGDGVKDSEVRLEEGRELEDHERFQDANEGD</sequence>
<feature type="compositionally biased region" description="Acidic residues" evidence="1">
    <location>
        <begin position="68"/>
        <end position="94"/>
    </location>
</feature>
<dbReference type="GeneID" id="54460920"/>
<reference evidence="4" key="2">
    <citation type="submission" date="2020-04" db="EMBL/GenBank/DDBJ databases">
        <authorList>
            <consortium name="NCBI Genome Project"/>
        </authorList>
    </citation>
    <scope>NUCLEOTIDE SEQUENCE</scope>
    <source>
        <strain evidence="4">CBS 304.34</strain>
    </source>
</reference>
<evidence type="ECO:0000313" key="3">
    <source>
        <dbReference type="Proteomes" id="UP000504636"/>
    </source>
</evidence>
<evidence type="ECO:0000313" key="2">
    <source>
        <dbReference type="EMBL" id="KAF2809383.1"/>
    </source>
</evidence>
<dbReference type="EMBL" id="MU003701">
    <property type="protein sequence ID" value="KAF2809383.1"/>
    <property type="molecule type" value="Genomic_DNA"/>
</dbReference>
<reference evidence="2 4" key="1">
    <citation type="journal article" date="2020" name="Stud. Mycol.">
        <title>101 Dothideomycetes genomes: a test case for predicting lifestyles and emergence of pathogens.</title>
        <authorList>
            <person name="Haridas S."/>
            <person name="Albert R."/>
            <person name="Binder M."/>
            <person name="Bloem J."/>
            <person name="Labutti K."/>
            <person name="Salamov A."/>
            <person name="Andreopoulos B."/>
            <person name="Baker S."/>
            <person name="Barry K."/>
            <person name="Bills G."/>
            <person name="Bluhm B."/>
            <person name="Cannon C."/>
            <person name="Castanera R."/>
            <person name="Culley D."/>
            <person name="Daum C."/>
            <person name="Ezra D."/>
            <person name="Gonzalez J."/>
            <person name="Henrissat B."/>
            <person name="Kuo A."/>
            <person name="Liang C."/>
            <person name="Lipzen A."/>
            <person name="Lutzoni F."/>
            <person name="Magnuson J."/>
            <person name="Mondo S."/>
            <person name="Nolan M."/>
            <person name="Ohm R."/>
            <person name="Pangilinan J."/>
            <person name="Park H.-J."/>
            <person name="Ramirez L."/>
            <person name="Alfaro M."/>
            <person name="Sun H."/>
            <person name="Tritt A."/>
            <person name="Yoshinaga Y."/>
            <person name="Zwiers L.-H."/>
            <person name="Turgeon B."/>
            <person name="Goodwin S."/>
            <person name="Spatafora J."/>
            <person name="Crous P."/>
            <person name="Grigoriev I."/>
        </authorList>
    </citation>
    <scope>NUCLEOTIDE SEQUENCE</scope>
    <source>
        <strain evidence="2 4">CBS 304.34</strain>
    </source>
</reference>
<keyword evidence="3" id="KW-1185">Reference proteome</keyword>
<evidence type="ECO:0000313" key="4">
    <source>
        <dbReference type="RefSeq" id="XP_033576347.1"/>
    </source>
</evidence>
<dbReference type="Proteomes" id="UP000504636">
    <property type="component" value="Unplaced"/>
</dbReference>
<dbReference type="OrthoDB" id="10540804at2759"/>
<dbReference type="AlphaFoldDB" id="A0A6A6YLE4"/>
<evidence type="ECO:0000256" key="1">
    <source>
        <dbReference type="SAM" id="MobiDB-lite"/>
    </source>
</evidence>
<reference evidence="4" key="3">
    <citation type="submission" date="2025-04" db="UniProtKB">
        <authorList>
            <consortium name="RefSeq"/>
        </authorList>
    </citation>
    <scope>IDENTIFICATION</scope>
    <source>
        <strain evidence="4">CBS 304.34</strain>
    </source>
</reference>
<proteinExistence type="predicted"/>
<gene>
    <name evidence="2 4" type="ORF">BDZ99DRAFT_463206</name>
</gene>